<dbReference type="AlphaFoldDB" id="A0A6C0DU42"/>
<sequence>MGDTRYVSFSAPATFVGATVTAIVYTTITTTGDIAASATGTGIELTGNVLGYGTELLVGPLAGNTVRTMARSYSAIAQPAITATSRFSALGISFLAGSGAAITTNAIWYGGEKIGSYLYSYYTDYKQKIIENLQSSTPVIGDITLIEDNGESMILIENKSIINS</sequence>
<reference evidence="1" key="1">
    <citation type="journal article" date="2020" name="Nature">
        <title>Giant virus diversity and host interactions through global metagenomics.</title>
        <authorList>
            <person name="Schulz F."/>
            <person name="Roux S."/>
            <person name="Paez-Espino D."/>
            <person name="Jungbluth S."/>
            <person name="Walsh D.A."/>
            <person name="Denef V.J."/>
            <person name="McMahon K.D."/>
            <person name="Konstantinidis K.T."/>
            <person name="Eloe-Fadrosh E.A."/>
            <person name="Kyrpides N.C."/>
            <person name="Woyke T."/>
        </authorList>
    </citation>
    <scope>NUCLEOTIDE SEQUENCE</scope>
    <source>
        <strain evidence="1">GVMAG-M-3300023174-60</strain>
    </source>
</reference>
<organism evidence="1">
    <name type="scientific">viral metagenome</name>
    <dbReference type="NCBI Taxonomy" id="1070528"/>
    <lineage>
        <taxon>unclassified sequences</taxon>
        <taxon>metagenomes</taxon>
        <taxon>organismal metagenomes</taxon>
    </lineage>
</organism>
<evidence type="ECO:0000313" key="1">
    <source>
        <dbReference type="EMBL" id="QHT20032.1"/>
    </source>
</evidence>
<name>A0A6C0DU42_9ZZZZ</name>
<dbReference type="EMBL" id="MN739677">
    <property type="protein sequence ID" value="QHT20032.1"/>
    <property type="molecule type" value="Genomic_DNA"/>
</dbReference>
<proteinExistence type="predicted"/>
<accession>A0A6C0DU42</accession>
<protein>
    <submittedName>
        <fullName evidence="1">Uncharacterized protein</fullName>
    </submittedName>
</protein>